<protein>
    <recommendedName>
        <fullName evidence="5">Glycosyl-hydrolase 97 N-terminal domain-containing protein</fullName>
    </recommendedName>
</protein>
<dbReference type="AlphaFoldDB" id="A0A069QVG6"/>
<dbReference type="Proteomes" id="UP000027442">
    <property type="component" value="Unassembled WGS sequence"/>
</dbReference>
<dbReference type="InterPro" id="IPR014718">
    <property type="entry name" value="GH-type_carb-bd"/>
</dbReference>
<dbReference type="Gene3D" id="2.70.98.10">
    <property type="match status" value="1"/>
</dbReference>
<dbReference type="Pfam" id="PF14508">
    <property type="entry name" value="GH97_N"/>
    <property type="match status" value="1"/>
</dbReference>
<organism evidence="6 7">
    <name type="scientific">Hoylesella loescheii DSM 19665 = JCM 12249 = ATCC 15930</name>
    <dbReference type="NCBI Taxonomy" id="1122985"/>
    <lineage>
        <taxon>Bacteria</taxon>
        <taxon>Pseudomonadati</taxon>
        <taxon>Bacteroidota</taxon>
        <taxon>Bacteroidia</taxon>
        <taxon>Bacteroidales</taxon>
        <taxon>Prevotellaceae</taxon>
        <taxon>Hoylesella</taxon>
    </lineage>
</organism>
<feature type="domain" description="Glycosyl-hydrolase 97 N-terminal" evidence="5">
    <location>
        <begin position="24"/>
        <end position="65"/>
    </location>
</feature>
<dbReference type="RefSeq" id="WP_044124806.1">
    <property type="nucleotide sequence ID" value="NZ_KL205496.1"/>
</dbReference>
<reference evidence="6 7" key="1">
    <citation type="submission" date="2013-08" db="EMBL/GenBank/DDBJ databases">
        <authorList>
            <person name="Weinstock G."/>
            <person name="Sodergren E."/>
            <person name="Wylie T."/>
            <person name="Fulton L."/>
            <person name="Fulton R."/>
            <person name="Fronick C."/>
            <person name="O'Laughlin M."/>
            <person name="Godfrey J."/>
            <person name="Miner T."/>
            <person name="Herter B."/>
            <person name="Appelbaum E."/>
            <person name="Cordes M."/>
            <person name="Lek S."/>
            <person name="Wollam A."/>
            <person name="Pepin K.H."/>
            <person name="Palsikar V.B."/>
            <person name="Mitreva M."/>
            <person name="Wilson R.K."/>
        </authorList>
    </citation>
    <scope>NUCLEOTIDE SEQUENCE [LARGE SCALE GENOMIC DNA]</scope>
    <source>
        <strain evidence="6 7">ATCC 15930</strain>
    </source>
</reference>
<dbReference type="EMBL" id="JNGW01000010">
    <property type="protein sequence ID" value="KDR53846.1"/>
    <property type="molecule type" value="Genomic_DNA"/>
</dbReference>
<dbReference type="InterPro" id="IPR052720">
    <property type="entry name" value="Glycosyl_hydrolase_97"/>
</dbReference>
<feature type="chain" id="PRO_5001668342" description="Glycosyl-hydrolase 97 N-terminal domain-containing protein" evidence="4">
    <location>
        <begin position="22"/>
        <end position="70"/>
    </location>
</feature>
<name>A0A069QVG6_HOYLO</name>
<evidence type="ECO:0000256" key="2">
    <source>
        <dbReference type="ARBA" id="ARBA00011245"/>
    </source>
</evidence>
<feature type="non-terminal residue" evidence="6">
    <location>
        <position position="70"/>
    </location>
</feature>
<accession>A0A069QVG6</accession>
<evidence type="ECO:0000256" key="1">
    <source>
        <dbReference type="ARBA" id="ARBA00001913"/>
    </source>
</evidence>
<evidence type="ECO:0000313" key="6">
    <source>
        <dbReference type="EMBL" id="KDR53846.1"/>
    </source>
</evidence>
<evidence type="ECO:0000313" key="7">
    <source>
        <dbReference type="Proteomes" id="UP000027442"/>
    </source>
</evidence>
<evidence type="ECO:0000256" key="3">
    <source>
        <dbReference type="ARBA" id="ARBA00022837"/>
    </source>
</evidence>
<keyword evidence="3" id="KW-0106">Calcium</keyword>
<proteinExistence type="predicted"/>
<feature type="signal peptide" evidence="4">
    <location>
        <begin position="1"/>
        <end position="21"/>
    </location>
</feature>
<dbReference type="InterPro" id="IPR029486">
    <property type="entry name" value="GH97_N"/>
</dbReference>
<gene>
    <name evidence="6" type="ORF">HMPREF1991_00046</name>
</gene>
<keyword evidence="4" id="KW-0732">Signal</keyword>
<dbReference type="HOGENOM" id="CLU_2763946_0_0_10"/>
<evidence type="ECO:0000259" key="5">
    <source>
        <dbReference type="Pfam" id="PF14508"/>
    </source>
</evidence>
<comment type="caution">
    <text evidence="6">The sequence shown here is derived from an EMBL/GenBank/DDBJ whole genome shotgun (WGS) entry which is preliminary data.</text>
</comment>
<dbReference type="PANTHER" id="PTHR35803">
    <property type="entry name" value="GLUCAN 1,4-ALPHA-GLUCOSIDASE SUSB-RELATED"/>
    <property type="match status" value="1"/>
</dbReference>
<comment type="cofactor">
    <cofactor evidence="1">
        <name>Ca(2+)</name>
        <dbReference type="ChEBI" id="CHEBI:29108"/>
    </cofactor>
</comment>
<comment type="subunit">
    <text evidence="2">Monomer.</text>
</comment>
<dbReference type="PANTHER" id="PTHR35803:SF1">
    <property type="entry name" value="GLUCAN 1,4-ALPHA-GLUCOSIDASE SUSB"/>
    <property type="match status" value="1"/>
</dbReference>
<dbReference type="GO" id="GO:0030246">
    <property type="term" value="F:carbohydrate binding"/>
    <property type="evidence" value="ECO:0007669"/>
    <property type="project" value="InterPro"/>
</dbReference>
<evidence type="ECO:0000256" key="4">
    <source>
        <dbReference type="SAM" id="SignalP"/>
    </source>
</evidence>
<sequence length="70" mass="7717">MRKIFFLMFLFLISTVYSATATEVTSPNGTVKVTFNVNNTVPTYTVTFRGKPVIKPSRLGFALVKGGDLL</sequence>
<keyword evidence="7" id="KW-1185">Reference proteome</keyword>